<dbReference type="AlphaFoldDB" id="A0A0F9KRB6"/>
<organism evidence="1">
    <name type="scientific">marine sediment metagenome</name>
    <dbReference type="NCBI Taxonomy" id="412755"/>
    <lineage>
        <taxon>unclassified sequences</taxon>
        <taxon>metagenomes</taxon>
        <taxon>ecological metagenomes</taxon>
    </lineage>
</organism>
<accession>A0A0F9KRB6</accession>
<protein>
    <submittedName>
        <fullName evidence="1">Uncharacterized protein</fullName>
    </submittedName>
</protein>
<proteinExistence type="predicted"/>
<dbReference type="EMBL" id="LAZR01012880">
    <property type="protein sequence ID" value="KKM24653.1"/>
    <property type="molecule type" value="Genomic_DNA"/>
</dbReference>
<name>A0A0F9KRB6_9ZZZZ</name>
<reference evidence="1" key="1">
    <citation type="journal article" date="2015" name="Nature">
        <title>Complex archaea that bridge the gap between prokaryotes and eukaryotes.</title>
        <authorList>
            <person name="Spang A."/>
            <person name="Saw J.H."/>
            <person name="Jorgensen S.L."/>
            <person name="Zaremba-Niedzwiedzka K."/>
            <person name="Martijn J."/>
            <person name="Lind A.E."/>
            <person name="van Eijk R."/>
            <person name="Schleper C."/>
            <person name="Guy L."/>
            <person name="Ettema T.J."/>
        </authorList>
    </citation>
    <scope>NUCLEOTIDE SEQUENCE</scope>
</reference>
<gene>
    <name evidence="1" type="ORF">LCGC14_1602960</name>
</gene>
<comment type="caution">
    <text evidence="1">The sequence shown here is derived from an EMBL/GenBank/DDBJ whole genome shotgun (WGS) entry which is preliminary data.</text>
</comment>
<sequence>MIIKKNHSSFKITIITLVFPYPKRGIMPGVENYVESFAVPLKKLGYDVRIITTYWNGKNKFDKEFLNLFLQICKSSNRKSLHSGIEVKLSYNSNSNI</sequence>
<evidence type="ECO:0000313" key="1">
    <source>
        <dbReference type="EMBL" id="KKM24653.1"/>
    </source>
</evidence>